<dbReference type="RefSeq" id="WP_023928358.1">
    <property type="nucleotide sequence ID" value="NZ_KI669455.1"/>
</dbReference>
<keyword evidence="4" id="KW-1185">Reference proteome</keyword>
<feature type="compositionally biased region" description="Basic residues" evidence="1">
    <location>
        <begin position="75"/>
        <end position="88"/>
    </location>
</feature>
<keyword evidence="2" id="KW-1133">Transmembrane helix</keyword>
<protein>
    <submittedName>
        <fullName evidence="3">Uncharacterized protein</fullName>
    </submittedName>
</protein>
<dbReference type="EMBL" id="AZJI01000007">
    <property type="protein sequence ID" value="ETD22817.1"/>
    <property type="molecule type" value="Genomic_DNA"/>
</dbReference>
<comment type="caution">
    <text evidence="3">The sequence shown here is derived from an EMBL/GenBank/DDBJ whole genome shotgun (WGS) entry which is preliminary data.</text>
</comment>
<dbReference type="PATRIC" id="fig|1357400.3.peg.2172"/>
<feature type="region of interest" description="Disordered" evidence="1">
    <location>
        <begin position="60"/>
        <end position="88"/>
    </location>
</feature>
<dbReference type="Proteomes" id="UP000018731">
    <property type="component" value="Unassembled WGS sequence"/>
</dbReference>
<dbReference type="AlphaFoldDB" id="V8C6W5"/>
<evidence type="ECO:0000256" key="1">
    <source>
        <dbReference type="SAM" id="MobiDB-lite"/>
    </source>
</evidence>
<name>V8C6W5_9HELI</name>
<feature type="compositionally biased region" description="Polar residues" evidence="1">
    <location>
        <begin position="60"/>
        <end position="74"/>
    </location>
</feature>
<evidence type="ECO:0000313" key="4">
    <source>
        <dbReference type="Proteomes" id="UP000018731"/>
    </source>
</evidence>
<keyword evidence="2" id="KW-0472">Membrane</keyword>
<gene>
    <name evidence="3" type="ORF">HMPREF2086_01616</name>
</gene>
<keyword evidence="2" id="KW-0812">Transmembrane</keyword>
<sequence length="88" mass="9827">MSVIVVVCMYALPIVVIGYFLYMEVEKIRYGVRKQIKDMHFKESLHSLGSLQGVHSVQDTQGGLNSLQEGNHTHNASKHHISHAPKSA</sequence>
<evidence type="ECO:0000256" key="2">
    <source>
        <dbReference type="SAM" id="Phobius"/>
    </source>
</evidence>
<evidence type="ECO:0000313" key="3">
    <source>
        <dbReference type="EMBL" id="ETD22817.1"/>
    </source>
</evidence>
<organism evidence="3 4">
    <name type="scientific">Helicobacter macacae MIT 99-5501</name>
    <dbReference type="NCBI Taxonomy" id="1357400"/>
    <lineage>
        <taxon>Bacteria</taxon>
        <taxon>Pseudomonadati</taxon>
        <taxon>Campylobacterota</taxon>
        <taxon>Epsilonproteobacteria</taxon>
        <taxon>Campylobacterales</taxon>
        <taxon>Helicobacteraceae</taxon>
        <taxon>Helicobacter</taxon>
    </lineage>
</organism>
<proteinExistence type="predicted"/>
<accession>V8C6W5</accession>
<dbReference type="HOGENOM" id="CLU_2464787_0_0_7"/>
<feature type="transmembrane region" description="Helical" evidence="2">
    <location>
        <begin position="6"/>
        <end position="25"/>
    </location>
</feature>
<reference evidence="3 4" key="1">
    <citation type="journal article" date="2014" name="Genome Announc.">
        <title>Draft genome sequences of six enterohepatic helicobacter species isolated from humans and one from rhesus macaques.</title>
        <authorList>
            <person name="Shen Z."/>
            <person name="Sheh A."/>
            <person name="Young S.K."/>
            <person name="Abouelliel A."/>
            <person name="Ward D.V."/>
            <person name="Earl A.M."/>
            <person name="Fox J.G."/>
        </authorList>
    </citation>
    <scope>NUCLEOTIDE SEQUENCE [LARGE SCALE GENOMIC DNA]</scope>
    <source>
        <strain evidence="3 4">MIT 99-5501</strain>
    </source>
</reference>